<dbReference type="Pfam" id="PF04977">
    <property type="entry name" value="DivIC"/>
    <property type="match status" value="1"/>
</dbReference>
<gene>
    <name evidence="7 8" type="primary">ftsB</name>
    <name evidence="8" type="ORF">ACFOHL_16855</name>
</gene>
<dbReference type="GO" id="GO:0051301">
    <property type="term" value="P:cell division"/>
    <property type="evidence" value="ECO:0007669"/>
    <property type="project" value="UniProtKB-KW"/>
</dbReference>
<keyword evidence="5 7" id="KW-0472">Membrane</keyword>
<proteinExistence type="inferred from homology"/>
<feature type="topological domain" description="Cytoplasmic" evidence="7">
    <location>
        <begin position="1"/>
        <end position="5"/>
    </location>
</feature>
<evidence type="ECO:0000313" key="9">
    <source>
        <dbReference type="Proteomes" id="UP001595478"/>
    </source>
</evidence>
<dbReference type="EMBL" id="JBHRSW010000049">
    <property type="protein sequence ID" value="MFC3123294.1"/>
    <property type="molecule type" value="Genomic_DNA"/>
</dbReference>
<feature type="topological domain" description="Periplasmic" evidence="7">
    <location>
        <begin position="24"/>
        <end position="94"/>
    </location>
</feature>
<accession>A0ABV7FVD4</accession>
<keyword evidence="3 7" id="KW-0812">Transmembrane</keyword>
<name>A0ABV7FVD4_9ALTE</name>
<comment type="function">
    <text evidence="7">Essential cell division protein. May link together the upstream cell division proteins, which are predominantly cytoplasmic, with the downstream cell division proteins, which are predominantly periplasmic.</text>
</comment>
<sequence>MKNKWIALILIVLLGLLQYRLWFGKNSLAEYKAMQSQIQTMSEQNVRLKQRNQLLRADIDDLKSGLESMEERARNELGLIKEGETFYRILPKES</sequence>
<comment type="subcellular location">
    <subcellularLocation>
        <location evidence="7">Cell inner membrane</location>
        <topology evidence="7">Single-pass type II membrane protein</topology>
    </subcellularLocation>
    <text evidence="7">Localizes to the division septum.</text>
</comment>
<keyword evidence="2 7" id="KW-0132">Cell division</keyword>
<dbReference type="RefSeq" id="WP_376921413.1">
    <property type="nucleotide sequence ID" value="NZ_JBHRSW010000049.1"/>
</dbReference>
<keyword evidence="9" id="KW-1185">Reference proteome</keyword>
<comment type="subunit">
    <text evidence="7">Part of a complex composed of FtsB, FtsL and FtsQ.</text>
</comment>
<comment type="caution">
    <text evidence="8">The sequence shown here is derived from an EMBL/GenBank/DDBJ whole genome shotgun (WGS) entry which is preliminary data.</text>
</comment>
<dbReference type="PANTHER" id="PTHR37485:SF1">
    <property type="entry name" value="CELL DIVISION PROTEIN FTSB"/>
    <property type="match status" value="1"/>
</dbReference>
<dbReference type="Proteomes" id="UP001595478">
    <property type="component" value="Unassembled WGS sequence"/>
</dbReference>
<organism evidence="8 9">
    <name type="scientific">Agaribacter flavus</name>
    <dbReference type="NCBI Taxonomy" id="1902781"/>
    <lineage>
        <taxon>Bacteria</taxon>
        <taxon>Pseudomonadati</taxon>
        <taxon>Pseudomonadota</taxon>
        <taxon>Gammaproteobacteria</taxon>
        <taxon>Alteromonadales</taxon>
        <taxon>Alteromonadaceae</taxon>
        <taxon>Agaribacter</taxon>
    </lineage>
</organism>
<comment type="similarity">
    <text evidence="7">Belongs to the FtsB family.</text>
</comment>
<dbReference type="NCBIfam" id="NF002058">
    <property type="entry name" value="PRK00888.1"/>
    <property type="match status" value="1"/>
</dbReference>
<dbReference type="InterPro" id="IPR007060">
    <property type="entry name" value="FtsL/DivIC"/>
</dbReference>
<evidence type="ECO:0000256" key="2">
    <source>
        <dbReference type="ARBA" id="ARBA00022618"/>
    </source>
</evidence>
<keyword evidence="7" id="KW-0997">Cell inner membrane</keyword>
<protein>
    <recommendedName>
        <fullName evidence="7">Cell division protein FtsB</fullName>
    </recommendedName>
</protein>
<evidence type="ECO:0000256" key="3">
    <source>
        <dbReference type="ARBA" id="ARBA00022692"/>
    </source>
</evidence>
<evidence type="ECO:0000313" key="8">
    <source>
        <dbReference type="EMBL" id="MFC3123294.1"/>
    </source>
</evidence>
<feature type="coiled-coil region" evidence="7">
    <location>
        <begin position="31"/>
        <end position="72"/>
    </location>
</feature>
<keyword evidence="1 7" id="KW-1003">Cell membrane</keyword>
<keyword evidence="4 7" id="KW-1133">Transmembrane helix</keyword>
<keyword evidence="7" id="KW-0175">Coiled coil</keyword>
<evidence type="ECO:0000256" key="1">
    <source>
        <dbReference type="ARBA" id="ARBA00022475"/>
    </source>
</evidence>
<reference evidence="9" key="1">
    <citation type="journal article" date="2019" name="Int. J. Syst. Evol. Microbiol.">
        <title>The Global Catalogue of Microorganisms (GCM) 10K type strain sequencing project: providing services to taxonomists for standard genome sequencing and annotation.</title>
        <authorList>
            <consortium name="The Broad Institute Genomics Platform"/>
            <consortium name="The Broad Institute Genome Sequencing Center for Infectious Disease"/>
            <person name="Wu L."/>
            <person name="Ma J."/>
        </authorList>
    </citation>
    <scope>NUCLEOTIDE SEQUENCE [LARGE SCALE GENOMIC DNA]</scope>
    <source>
        <strain evidence="9">KCTC 52473</strain>
    </source>
</reference>
<evidence type="ECO:0000256" key="7">
    <source>
        <dbReference type="HAMAP-Rule" id="MF_00599"/>
    </source>
</evidence>
<evidence type="ECO:0000256" key="5">
    <source>
        <dbReference type="ARBA" id="ARBA00023136"/>
    </source>
</evidence>
<dbReference type="HAMAP" id="MF_00599">
    <property type="entry name" value="FtsB"/>
    <property type="match status" value="1"/>
</dbReference>
<evidence type="ECO:0000256" key="6">
    <source>
        <dbReference type="ARBA" id="ARBA00023306"/>
    </source>
</evidence>
<dbReference type="InterPro" id="IPR023081">
    <property type="entry name" value="Cell_div_FtsB"/>
</dbReference>
<evidence type="ECO:0000256" key="4">
    <source>
        <dbReference type="ARBA" id="ARBA00022989"/>
    </source>
</evidence>
<dbReference type="PANTHER" id="PTHR37485">
    <property type="entry name" value="CELL DIVISION PROTEIN FTSB"/>
    <property type="match status" value="1"/>
</dbReference>
<keyword evidence="6 7" id="KW-0131">Cell cycle</keyword>